<keyword evidence="2" id="KW-0732">Signal</keyword>
<keyword evidence="4" id="KW-0255">Endonuclease</keyword>
<keyword evidence="4" id="KW-0540">Nuclease</keyword>
<dbReference type="Proteomes" id="UP000481583">
    <property type="component" value="Unassembled WGS sequence"/>
</dbReference>
<dbReference type="SUPFAM" id="SSF56219">
    <property type="entry name" value="DNase I-like"/>
    <property type="match status" value="1"/>
</dbReference>
<feature type="compositionally biased region" description="Basic and acidic residues" evidence="1">
    <location>
        <begin position="254"/>
        <end position="267"/>
    </location>
</feature>
<feature type="region of interest" description="Disordered" evidence="1">
    <location>
        <begin position="241"/>
        <end position="267"/>
    </location>
</feature>
<gene>
    <name evidence="4" type="ORF">G5C51_21815</name>
</gene>
<dbReference type="GO" id="GO:0004519">
    <property type="term" value="F:endonuclease activity"/>
    <property type="evidence" value="ECO:0007669"/>
    <property type="project" value="UniProtKB-KW"/>
</dbReference>
<evidence type="ECO:0000259" key="3">
    <source>
        <dbReference type="Pfam" id="PF03372"/>
    </source>
</evidence>
<dbReference type="Gene3D" id="3.60.10.10">
    <property type="entry name" value="Endonuclease/exonuclease/phosphatase"/>
    <property type="match status" value="1"/>
</dbReference>
<feature type="signal peptide" evidence="2">
    <location>
        <begin position="1"/>
        <end position="25"/>
    </location>
</feature>
<dbReference type="InterPro" id="IPR036691">
    <property type="entry name" value="Endo/exonu/phosph_ase_sf"/>
</dbReference>
<feature type="chain" id="PRO_5026263842" evidence="2">
    <location>
        <begin position="26"/>
        <end position="318"/>
    </location>
</feature>
<dbReference type="AlphaFoldDB" id="A0A6G4U5G2"/>
<name>A0A6G4U5G2_9ACTN</name>
<dbReference type="InterPro" id="IPR005135">
    <property type="entry name" value="Endo/exonuclease/phosphatase"/>
</dbReference>
<sequence>MARTGRIILAAVALLVPAGLSQAQAAPEAPAAAESLKVMSWNMWHGGSQVTDGRAKQLAVIEKHAPDVIALQETSSDNAKWLGEQLGWDYYQAGADLGFVSRHPITWKSPKPNSGAAGAGVRVTTPGGQEVEIWNAHLGYTPYGPYDACYDGMTNDELMAREEQSGRTPQAQALAKKLESKIAAADSVPVLLTGDFNTPSHLDWTAATKASHCGYEVQWPVTKIFEEAGLKDSFRVANPDPGAVPGNTWSPVYPKHEGSTGDPEPQDRIDFVDYAGSKLQVTDSRTIVEGDPAPVPDHGGNAWPSDHAGVMTTFGVTP</sequence>
<keyword evidence="4" id="KW-0378">Hydrolase</keyword>
<dbReference type="EMBL" id="JAAKZV010000099">
    <property type="protein sequence ID" value="NGN66527.1"/>
    <property type="molecule type" value="Genomic_DNA"/>
</dbReference>
<dbReference type="PANTHER" id="PTHR41349">
    <property type="match status" value="1"/>
</dbReference>
<evidence type="ECO:0000256" key="1">
    <source>
        <dbReference type="SAM" id="MobiDB-lite"/>
    </source>
</evidence>
<organism evidence="4 5">
    <name type="scientific">Streptomyces coryli</name>
    <dbReference type="NCBI Taxonomy" id="1128680"/>
    <lineage>
        <taxon>Bacteria</taxon>
        <taxon>Bacillati</taxon>
        <taxon>Actinomycetota</taxon>
        <taxon>Actinomycetes</taxon>
        <taxon>Kitasatosporales</taxon>
        <taxon>Streptomycetaceae</taxon>
        <taxon>Streptomyces</taxon>
    </lineage>
</organism>
<dbReference type="PANTHER" id="PTHR41349:SF1">
    <property type="entry name" value="PROTEIN CBG08683"/>
    <property type="match status" value="1"/>
</dbReference>
<evidence type="ECO:0000313" key="4">
    <source>
        <dbReference type="EMBL" id="NGN66527.1"/>
    </source>
</evidence>
<proteinExistence type="predicted"/>
<reference evidence="4 5" key="1">
    <citation type="submission" date="2020-02" db="EMBL/GenBank/DDBJ databases">
        <title>Whole-genome analyses of novel actinobacteria.</title>
        <authorList>
            <person name="Sahin N."/>
        </authorList>
    </citation>
    <scope>NUCLEOTIDE SEQUENCE [LARGE SCALE GENOMIC DNA]</scope>
    <source>
        <strain evidence="4 5">A7024</strain>
    </source>
</reference>
<accession>A0A6G4U5G2</accession>
<evidence type="ECO:0000313" key="5">
    <source>
        <dbReference type="Proteomes" id="UP000481583"/>
    </source>
</evidence>
<keyword evidence="5" id="KW-1185">Reference proteome</keyword>
<feature type="domain" description="Endonuclease/exonuclease/phosphatase" evidence="3">
    <location>
        <begin position="39"/>
        <end position="307"/>
    </location>
</feature>
<dbReference type="RefSeq" id="WP_165239839.1">
    <property type="nucleotide sequence ID" value="NZ_JAAKZV010000099.1"/>
</dbReference>
<comment type="caution">
    <text evidence="4">The sequence shown here is derived from an EMBL/GenBank/DDBJ whole genome shotgun (WGS) entry which is preliminary data.</text>
</comment>
<keyword evidence="4" id="KW-0269">Exonuclease</keyword>
<dbReference type="GO" id="GO:0004527">
    <property type="term" value="F:exonuclease activity"/>
    <property type="evidence" value="ECO:0007669"/>
    <property type="project" value="UniProtKB-KW"/>
</dbReference>
<dbReference type="Pfam" id="PF03372">
    <property type="entry name" value="Exo_endo_phos"/>
    <property type="match status" value="1"/>
</dbReference>
<protein>
    <submittedName>
        <fullName evidence="4">Endonuclease/exonuclease/phosphatase family protein</fullName>
    </submittedName>
</protein>
<evidence type="ECO:0000256" key="2">
    <source>
        <dbReference type="SAM" id="SignalP"/>
    </source>
</evidence>